<organism evidence="1 2">
    <name type="scientific">Methanosarcina mazei</name>
    <name type="common">Methanosarcina frisia</name>
    <dbReference type="NCBI Taxonomy" id="2209"/>
    <lineage>
        <taxon>Archaea</taxon>
        <taxon>Methanobacteriati</taxon>
        <taxon>Methanobacteriota</taxon>
        <taxon>Stenosarchaea group</taxon>
        <taxon>Methanomicrobia</taxon>
        <taxon>Methanosarcinales</taxon>
        <taxon>Methanosarcinaceae</taxon>
        <taxon>Methanosarcina</taxon>
    </lineage>
</organism>
<dbReference type="EMBL" id="JJPL01000060">
    <property type="protein sequence ID" value="KKG66047.1"/>
    <property type="molecule type" value="Genomic_DNA"/>
</dbReference>
<comment type="caution">
    <text evidence="1">The sequence shown here is derived from an EMBL/GenBank/DDBJ whole genome shotgun (WGS) entry which is preliminary data.</text>
</comment>
<protein>
    <submittedName>
        <fullName evidence="1">Uncharacterized protein</fullName>
    </submittedName>
</protein>
<dbReference type="AlphaFoldDB" id="A0A0F8GL72"/>
<name>A0A0F8GL72_METMZ</name>
<evidence type="ECO:0000313" key="1">
    <source>
        <dbReference type="EMBL" id="KKG66047.1"/>
    </source>
</evidence>
<evidence type="ECO:0000313" key="2">
    <source>
        <dbReference type="Proteomes" id="UP000034424"/>
    </source>
</evidence>
<proteinExistence type="predicted"/>
<dbReference type="Proteomes" id="UP000034424">
    <property type="component" value="Unassembled WGS sequence"/>
</dbReference>
<sequence>MRFCSTSIVSGRFFLPETYENPETNDGNIYILRDSLLVLNHTGPFNPLNACLKNQPGGLAQIATSFFTPFFFSVFNS</sequence>
<accession>A0A0F8GL72</accession>
<reference evidence="1 2" key="1">
    <citation type="journal article" date="2015" name="ISME J.">
        <title>Genomic and phenotypic differentiation among Methanosarcina mazei populations from Columbia River sediment.</title>
        <authorList>
            <person name="Youngblut N.D."/>
            <person name="Wirth J.S."/>
            <person name="Henriksen J.R."/>
            <person name="Smith M."/>
            <person name="Simon H."/>
            <person name="Metcalf W.W."/>
            <person name="Whitaker R.J."/>
        </authorList>
    </citation>
    <scope>NUCLEOTIDE SEQUENCE [LARGE SCALE GENOMIC DNA]</scope>
    <source>
        <strain evidence="1 2">3.F.T.2.1</strain>
    </source>
</reference>
<dbReference type="PATRIC" id="fig|2209.70.peg.696"/>
<gene>
    <name evidence="1" type="ORF">DU67_03185</name>
</gene>